<dbReference type="AlphaFoldDB" id="A0A1J1HZM7"/>
<evidence type="ECO:0000313" key="1">
    <source>
        <dbReference type="EMBL" id="CRK93477.1"/>
    </source>
</evidence>
<accession>A0A1J1HZM7</accession>
<protein>
    <submittedName>
        <fullName evidence="1">CLUMA_CG007013, isoform A</fullName>
    </submittedName>
</protein>
<dbReference type="Proteomes" id="UP000183832">
    <property type="component" value="Unassembled WGS sequence"/>
</dbReference>
<organism evidence="1 2">
    <name type="scientific">Clunio marinus</name>
    <dbReference type="NCBI Taxonomy" id="568069"/>
    <lineage>
        <taxon>Eukaryota</taxon>
        <taxon>Metazoa</taxon>
        <taxon>Ecdysozoa</taxon>
        <taxon>Arthropoda</taxon>
        <taxon>Hexapoda</taxon>
        <taxon>Insecta</taxon>
        <taxon>Pterygota</taxon>
        <taxon>Neoptera</taxon>
        <taxon>Endopterygota</taxon>
        <taxon>Diptera</taxon>
        <taxon>Nematocera</taxon>
        <taxon>Chironomoidea</taxon>
        <taxon>Chironomidae</taxon>
        <taxon>Clunio</taxon>
    </lineage>
</organism>
<reference evidence="1 2" key="1">
    <citation type="submission" date="2015-04" db="EMBL/GenBank/DDBJ databases">
        <authorList>
            <person name="Syromyatnikov M.Y."/>
            <person name="Popov V.N."/>
        </authorList>
    </citation>
    <scope>NUCLEOTIDE SEQUENCE [LARGE SCALE GENOMIC DNA]</scope>
</reference>
<name>A0A1J1HZM7_9DIPT</name>
<sequence>MGKRSEISINNECQIDLFSALWLELKCGWRSGEFTEKKIPIKPPYPKPNHANKQNQLLRQTKFQLKPLEFSHVADYESLYDDMINGADEYATHNVDDFSIILQLPLVIYKQTKSKQLLGISNELNTVNNRRSFSSNPNYLLVKVIEAWVETNKTKEEEEKNSMKEEKKRVKSQNCYEEFSFGLS</sequence>
<evidence type="ECO:0000313" key="2">
    <source>
        <dbReference type="Proteomes" id="UP000183832"/>
    </source>
</evidence>
<proteinExistence type="predicted"/>
<dbReference type="EMBL" id="CVRI01000037">
    <property type="protein sequence ID" value="CRK93477.1"/>
    <property type="molecule type" value="Genomic_DNA"/>
</dbReference>
<keyword evidence="2" id="KW-1185">Reference proteome</keyword>
<gene>
    <name evidence="1" type="ORF">CLUMA_CG007013</name>
</gene>